<evidence type="ECO:0000256" key="1">
    <source>
        <dbReference type="SAM" id="SignalP"/>
    </source>
</evidence>
<dbReference type="EMBL" id="JACHOB010000003">
    <property type="protein sequence ID" value="MBB4659134.1"/>
    <property type="molecule type" value="Genomic_DNA"/>
</dbReference>
<feature type="signal peptide" evidence="1">
    <location>
        <begin position="1"/>
        <end position="23"/>
    </location>
</feature>
<keyword evidence="1" id="KW-0732">Signal</keyword>
<evidence type="ECO:0000313" key="3">
    <source>
        <dbReference type="Proteomes" id="UP000563524"/>
    </source>
</evidence>
<dbReference type="RefSeq" id="WP_183817436.1">
    <property type="nucleotide sequence ID" value="NZ_JACHOB010000003.1"/>
</dbReference>
<evidence type="ECO:0000313" key="2">
    <source>
        <dbReference type="EMBL" id="MBB4659134.1"/>
    </source>
</evidence>
<keyword evidence="3" id="KW-1185">Reference proteome</keyword>
<sequence>MKKLATSLTAGLLAAGFGLGAQAAPLTGGVTVVEVTADLEGLEVSGAPVGSATVEVNEAGNPVFGFPITGGDIDPASLAGMIMHDGSGLSLTNESGITVSLTNFVIDTAASMIMGMVTVSDGTDDTMIADAHIFDFDVSSLSSIDMLFDTEDPMLSLTLSSFAGDALEGFFGANLTGAEIGLAATAPVIGEAVPLPGAAVFFATGLAAYAARRRLAA</sequence>
<dbReference type="Proteomes" id="UP000563524">
    <property type="component" value="Unassembled WGS sequence"/>
</dbReference>
<organism evidence="2 3">
    <name type="scientific">Parvularcula dongshanensis</name>
    <dbReference type="NCBI Taxonomy" id="1173995"/>
    <lineage>
        <taxon>Bacteria</taxon>
        <taxon>Pseudomonadati</taxon>
        <taxon>Pseudomonadota</taxon>
        <taxon>Alphaproteobacteria</taxon>
        <taxon>Parvularculales</taxon>
        <taxon>Parvularculaceae</taxon>
        <taxon>Parvularcula</taxon>
    </lineage>
</organism>
<reference evidence="2 3" key="1">
    <citation type="submission" date="2020-08" db="EMBL/GenBank/DDBJ databases">
        <title>Genomic Encyclopedia of Type Strains, Phase IV (KMG-IV): sequencing the most valuable type-strain genomes for metagenomic binning, comparative biology and taxonomic classification.</title>
        <authorList>
            <person name="Goeker M."/>
        </authorList>
    </citation>
    <scope>NUCLEOTIDE SEQUENCE [LARGE SCALE GENOMIC DNA]</scope>
    <source>
        <strain evidence="2 3">DSM 102850</strain>
    </source>
</reference>
<dbReference type="AlphaFoldDB" id="A0A840I4K0"/>
<protein>
    <recommendedName>
        <fullName evidence="4">PEP-CTERM sorting domain-containing protein</fullName>
    </recommendedName>
</protein>
<name>A0A840I4K0_9PROT</name>
<evidence type="ECO:0008006" key="4">
    <source>
        <dbReference type="Google" id="ProtNLM"/>
    </source>
</evidence>
<comment type="caution">
    <text evidence="2">The sequence shown here is derived from an EMBL/GenBank/DDBJ whole genome shotgun (WGS) entry which is preliminary data.</text>
</comment>
<accession>A0A840I4K0</accession>
<feature type="chain" id="PRO_5032333481" description="PEP-CTERM sorting domain-containing protein" evidence="1">
    <location>
        <begin position="24"/>
        <end position="217"/>
    </location>
</feature>
<gene>
    <name evidence="2" type="ORF">GGQ59_001659</name>
</gene>
<proteinExistence type="predicted"/>